<sequence length="218" mass="24814">MRQSHNYKTELVSTQQDAKLLNPVTNKGTPLQPRYIEVYWLLDEDAKSTDPGNFECHWGIFRYDGQSQFAMVLLVQGQNKMLKGARGVKYRVQGQNKMLKGGRGVKYMPSQWCMLNPGAKDMSKLVDNINYACTWLDCTALGYDFSCNNLDANGNASPCRHQKLQRNIEKVRTLNMQGKKEKREDLLVARPNYKKTYMTLKKSVSSAIGMPFSEPKGS</sequence>
<feature type="domain" description="X8" evidence="2">
    <location>
        <begin position="111"/>
        <end position="161"/>
    </location>
</feature>
<name>A0AAP0LY11_9ROSI</name>
<keyword evidence="1" id="KW-0732">Signal</keyword>
<dbReference type="EMBL" id="JBCGBO010000007">
    <property type="protein sequence ID" value="KAK9187962.1"/>
    <property type="molecule type" value="Genomic_DNA"/>
</dbReference>
<dbReference type="SMART" id="SM00768">
    <property type="entry name" value="X8"/>
    <property type="match status" value="1"/>
</dbReference>
<evidence type="ECO:0000256" key="1">
    <source>
        <dbReference type="ARBA" id="ARBA00022729"/>
    </source>
</evidence>
<dbReference type="InterPro" id="IPR012946">
    <property type="entry name" value="X8"/>
</dbReference>
<evidence type="ECO:0000259" key="2">
    <source>
        <dbReference type="SMART" id="SM00768"/>
    </source>
</evidence>
<evidence type="ECO:0000313" key="3">
    <source>
        <dbReference type="EMBL" id="KAK9187962.1"/>
    </source>
</evidence>
<reference evidence="3 4" key="1">
    <citation type="submission" date="2024-05" db="EMBL/GenBank/DDBJ databases">
        <title>Haplotype-resolved chromosome-level genome assembly of Huyou (Citrus changshanensis).</title>
        <authorList>
            <person name="Miao C."/>
            <person name="Chen W."/>
            <person name="Wu Y."/>
            <person name="Wang L."/>
            <person name="Zhao S."/>
            <person name="Grierson D."/>
            <person name="Xu C."/>
            <person name="Chen K."/>
        </authorList>
    </citation>
    <scope>NUCLEOTIDE SEQUENCE [LARGE SCALE GENOMIC DNA]</scope>
    <source>
        <strain evidence="3">01-14</strain>
        <tissue evidence="3">Leaf</tissue>
    </source>
</reference>
<dbReference type="SUPFAM" id="SSF51445">
    <property type="entry name" value="(Trans)glycosidases"/>
    <property type="match status" value="1"/>
</dbReference>
<comment type="caution">
    <text evidence="3">The sequence shown here is derived from an EMBL/GenBank/DDBJ whole genome shotgun (WGS) entry which is preliminary data.</text>
</comment>
<protein>
    <recommendedName>
        <fullName evidence="2">X8 domain-containing protein</fullName>
    </recommendedName>
</protein>
<keyword evidence="4" id="KW-1185">Reference proteome</keyword>
<dbReference type="Gene3D" id="3.20.20.80">
    <property type="entry name" value="Glycosidases"/>
    <property type="match status" value="1"/>
</dbReference>
<evidence type="ECO:0000313" key="4">
    <source>
        <dbReference type="Proteomes" id="UP001428341"/>
    </source>
</evidence>
<dbReference type="Proteomes" id="UP001428341">
    <property type="component" value="Unassembled WGS sequence"/>
</dbReference>
<accession>A0AAP0LY11</accession>
<dbReference type="AlphaFoldDB" id="A0AAP0LY11"/>
<gene>
    <name evidence="3" type="ORF">WN944_019361</name>
</gene>
<dbReference type="InterPro" id="IPR017853">
    <property type="entry name" value="GH"/>
</dbReference>
<proteinExistence type="predicted"/>
<organism evidence="3 4">
    <name type="scientific">Citrus x changshan-huyou</name>
    <dbReference type="NCBI Taxonomy" id="2935761"/>
    <lineage>
        <taxon>Eukaryota</taxon>
        <taxon>Viridiplantae</taxon>
        <taxon>Streptophyta</taxon>
        <taxon>Embryophyta</taxon>
        <taxon>Tracheophyta</taxon>
        <taxon>Spermatophyta</taxon>
        <taxon>Magnoliopsida</taxon>
        <taxon>eudicotyledons</taxon>
        <taxon>Gunneridae</taxon>
        <taxon>Pentapetalae</taxon>
        <taxon>rosids</taxon>
        <taxon>malvids</taxon>
        <taxon>Sapindales</taxon>
        <taxon>Rutaceae</taxon>
        <taxon>Aurantioideae</taxon>
        <taxon>Citrus</taxon>
    </lineage>
</organism>